<dbReference type="NCBIfam" id="TIGR02622">
    <property type="entry name" value="CDP_4_6_dhtase"/>
    <property type="match status" value="1"/>
</dbReference>
<dbReference type="InterPro" id="IPR016040">
    <property type="entry name" value="NAD(P)-bd_dom"/>
</dbReference>
<dbReference type="eggNOG" id="COG0451">
    <property type="taxonomic scope" value="Bacteria"/>
</dbReference>
<evidence type="ECO:0000313" key="2">
    <source>
        <dbReference type="EMBL" id="KEK21256.1"/>
    </source>
</evidence>
<dbReference type="InterPro" id="IPR013445">
    <property type="entry name" value="CDP_4_6_deHydtase"/>
</dbReference>
<evidence type="ECO:0000313" key="3">
    <source>
        <dbReference type="Proteomes" id="UP000027822"/>
    </source>
</evidence>
<dbReference type="EMBL" id="JOTN01000001">
    <property type="protein sequence ID" value="KEK21256.1"/>
    <property type="molecule type" value="Genomic_DNA"/>
</dbReference>
<sequence length="368" mass="42275">MNHLVNHTFRGKKVLVTGHTGFKGSWLSLWLKELGATVIGYSLAPQTEHDNFVVTNLQSEVIDIRGDIRDSQKLNEVFQKYEPEIVFHLAAQPLVNYSYSHPKETYDVNVMGTLNVLEAVRINDSVKVCIMVTSDKCYENKKWVWGYREHDAMGGHDPYSSSKGCCELLISSYRNSYFPEDKYKQHQKLIASVRAGNVIGGGDWSVNRIIPDCIRALEAKEKIMVRNPKAVRPWQHVLEPLSGYLLLTEKLITEGTRFSGAWNFGPKQESLVPVEEVVTRIIKSWGSGSWDIISLQKERLYETTLLNLDTSKSNFKLNWSPRWSIGQTLDYAVEWYKNYKTHPDMRALCLNQIKQYRQIEGKNHRSSS</sequence>
<dbReference type="InterPro" id="IPR036291">
    <property type="entry name" value="NAD(P)-bd_dom_sf"/>
</dbReference>
<dbReference type="SUPFAM" id="SSF51735">
    <property type="entry name" value="NAD(P)-binding Rossmann-fold domains"/>
    <property type="match status" value="1"/>
</dbReference>
<dbReference type="Pfam" id="PF16363">
    <property type="entry name" value="GDP_Man_Dehyd"/>
    <property type="match status" value="1"/>
</dbReference>
<keyword evidence="3" id="KW-1185">Reference proteome</keyword>
<proteinExistence type="predicted"/>
<dbReference type="Proteomes" id="UP000027822">
    <property type="component" value="Unassembled WGS sequence"/>
</dbReference>
<dbReference type="Gene3D" id="3.40.50.720">
    <property type="entry name" value="NAD(P)-binding Rossmann-like Domain"/>
    <property type="match status" value="1"/>
</dbReference>
<gene>
    <name evidence="2" type="ORF">BAMA_00345</name>
</gene>
<dbReference type="CDD" id="cd05252">
    <property type="entry name" value="CDP_GD_SDR_e"/>
    <property type="match status" value="1"/>
</dbReference>
<dbReference type="OrthoDB" id="9779041at2"/>
<dbReference type="PANTHER" id="PTHR43000">
    <property type="entry name" value="DTDP-D-GLUCOSE 4,6-DEHYDRATASE-RELATED"/>
    <property type="match status" value="1"/>
</dbReference>
<comment type="caution">
    <text evidence="2">The sequence shown here is derived from an EMBL/GenBank/DDBJ whole genome shotgun (WGS) entry which is preliminary data.</text>
</comment>
<dbReference type="RefSeq" id="WP_034635580.1">
    <property type="nucleotide sequence ID" value="NZ_CBCSJC010000002.1"/>
</dbReference>
<protein>
    <submittedName>
        <fullName evidence="2">CDP-glucose 4,6-dehydratase</fullName>
    </submittedName>
</protein>
<dbReference type="Gene3D" id="3.90.25.10">
    <property type="entry name" value="UDP-galactose 4-epimerase, domain 1"/>
    <property type="match status" value="1"/>
</dbReference>
<evidence type="ECO:0000259" key="1">
    <source>
        <dbReference type="Pfam" id="PF16363"/>
    </source>
</evidence>
<dbReference type="STRING" id="574376.BAMA_00345"/>
<reference evidence="2 3" key="1">
    <citation type="submission" date="2014-06" db="EMBL/GenBank/DDBJ databases">
        <title>Draft genome sequence of Bacillus manliponensis JCM 15802 (MCCC 1A00708).</title>
        <authorList>
            <person name="Lai Q."/>
            <person name="Liu Y."/>
            <person name="Shao Z."/>
        </authorList>
    </citation>
    <scope>NUCLEOTIDE SEQUENCE [LARGE SCALE GENOMIC DNA]</scope>
    <source>
        <strain evidence="2 3">JCM 15802</strain>
    </source>
</reference>
<organism evidence="2 3">
    <name type="scientific">Bacillus manliponensis</name>
    <dbReference type="NCBI Taxonomy" id="574376"/>
    <lineage>
        <taxon>Bacteria</taxon>
        <taxon>Bacillati</taxon>
        <taxon>Bacillota</taxon>
        <taxon>Bacilli</taxon>
        <taxon>Bacillales</taxon>
        <taxon>Bacillaceae</taxon>
        <taxon>Bacillus</taxon>
        <taxon>Bacillus cereus group</taxon>
    </lineage>
</organism>
<dbReference type="AlphaFoldDB" id="A0A073K3S9"/>
<feature type="domain" description="NAD(P)-binding" evidence="1">
    <location>
        <begin position="15"/>
        <end position="328"/>
    </location>
</feature>
<name>A0A073K3S9_9BACI</name>
<accession>A0A073K3S9</accession>